<dbReference type="EMBL" id="WOWK01000140">
    <property type="protein sequence ID" value="KAF0317032.1"/>
    <property type="molecule type" value="Genomic_DNA"/>
</dbReference>
<feature type="chain" id="PRO_5034519489" description="SMP-30/Gluconolactonase/LRE-like region domain-containing protein" evidence="1">
    <location>
        <begin position="24"/>
        <end position="302"/>
    </location>
</feature>
<organism evidence="2 3">
    <name type="scientific">Colletotrichum asianum</name>
    <dbReference type="NCBI Taxonomy" id="702518"/>
    <lineage>
        <taxon>Eukaryota</taxon>
        <taxon>Fungi</taxon>
        <taxon>Dikarya</taxon>
        <taxon>Ascomycota</taxon>
        <taxon>Pezizomycotina</taxon>
        <taxon>Sordariomycetes</taxon>
        <taxon>Hypocreomycetidae</taxon>
        <taxon>Glomerellales</taxon>
        <taxon>Glomerellaceae</taxon>
        <taxon>Colletotrichum</taxon>
        <taxon>Colletotrichum gloeosporioides species complex</taxon>
    </lineage>
</organism>
<dbReference type="PANTHER" id="PTHR42060:SF1">
    <property type="entry name" value="NHL REPEAT-CONTAINING PROTEIN"/>
    <property type="match status" value="1"/>
</dbReference>
<dbReference type="Gene3D" id="2.120.10.30">
    <property type="entry name" value="TolB, C-terminal domain"/>
    <property type="match status" value="1"/>
</dbReference>
<dbReference type="PANTHER" id="PTHR42060">
    <property type="entry name" value="NHL REPEAT-CONTAINING PROTEIN-RELATED"/>
    <property type="match status" value="1"/>
</dbReference>
<reference evidence="2 3" key="1">
    <citation type="submission" date="2019-12" db="EMBL/GenBank/DDBJ databases">
        <title>A genome sequence resource for the geographically widespread anthracnose pathogen Colletotrichum asianum.</title>
        <authorList>
            <person name="Meng Y."/>
        </authorList>
    </citation>
    <scope>NUCLEOTIDE SEQUENCE [LARGE SCALE GENOMIC DNA]</scope>
    <source>
        <strain evidence="2 3">ICMP 18580</strain>
    </source>
</reference>
<dbReference type="InterPro" id="IPR011042">
    <property type="entry name" value="6-blade_b-propeller_TolB-like"/>
</dbReference>
<evidence type="ECO:0008006" key="4">
    <source>
        <dbReference type="Google" id="ProtNLM"/>
    </source>
</evidence>
<proteinExistence type="predicted"/>
<accession>A0A8H3ZID4</accession>
<sequence>MRLQSMMKFLHVLYIAHSTPVLAKTLEISTATSSTVYKLEHNNTWFENLAGRSNGDILTTSVLGTSGITETALDIFVFGAGNLTINPLNVLPGLLKLLSLDLSTKDPEVELITSMPDAVFINGITPGSATEVLVADTILGAIYKVNTVTGAYETSLSGPDFAGANGVSVQDGYLYYTSSSKQTLSRLLVNGDLIPGPVKVIYDGTPVDDFVLAPDGTAYVATLGHNQVIRVDAFGSTTSVAGAIDKLDVAGATPLRFGSKGMDSRTLYVTTNGATAQPLGGDLIEPAKIVAIKLNCGNALDA</sequence>
<evidence type="ECO:0000256" key="1">
    <source>
        <dbReference type="SAM" id="SignalP"/>
    </source>
</evidence>
<comment type="caution">
    <text evidence="2">The sequence shown here is derived from an EMBL/GenBank/DDBJ whole genome shotgun (WGS) entry which is preliminary data.</text>
</comment>
<dbReference type="SUPFAM" id="SSF63829">
    <property type="entry name" value="Calcium-dependent phosphotriesterase"/>
    <property type="match status" value="1"/>
</dbReference>
<evidence type="ECO:0000313" key="3">
    <source>
        <dbReference type="Proteomes" id="UP000434172"/>
    </source>
</evidence>
<dbReference type="Proteomes" id="UP000434172">
    <property type="component" value="Unassembled WGS sequence"/>
</dbReference>
<keyword evidence="1" id="KW-0732">Signal</keyword>
<keyword evidence="3" id="KW-1185">Reference proteome</keyword>
<name>A0A8H3ZID4_9PEZI</name>
<feature type="signal peptide" evidence="1">
    <location>
        <begin position="1"/>
        <end position="23"/>
    </location>
</feature>
<evidence type="ECO:0000313" key="2">
    <source>
        <dbReference type="EMBL" id="KAF0317032.1"/>
    </source>
</evidence>
<dbReference type="OrthoDB" id="9977941at2759"/>
<gene>
    <name evidence="2" type="ORF">GQ607_015754</name>
</gene>
<protein>
    <recommendedName>
        <fullName evidence="4">SMP-30/Gluconolactonase/LRE-like region domain-containing protein</fullName>
    </recommendedName>
</protein>
<dbReference type="AlphaFoldDB" id="A0A8H3ZID4"/>
<dbReference type="InterPro" id="IPR052998">
    <property type="entry name" value="Hetero-Diels-Alderase-like"/>
</dbReference>